<dbReference type="GO" id="GO:0003677">
    <property type="term" value="F:DNA binding"/>
    <property type="evidence" value="ECO:0007669"/>
    <property type="project" value="UniProtKB-KW"/>
</dbReference>
<dbReference type="CDD" id="cd16393">
    <property type="entry name" value="SPO0J_N"/>
    <property type="match status" value="1"/>
</dbReference>
<proteinExistence type="inferred from homology"/>
<organism evidence="4 5">
    <name type="scientific">Chroococcidiopsis cubana SAG 39.79</name>
    <dbReference type="NCBI Taxonomy" id="388085"/>
    <lineage>
        <taxon>Bacteria</taxon>
        <taxon>Bacillati</taxon>
        <taxon>Cyanobacteriota</taxon>
        <taxon>Cyanophyceae</taxon>
        <taxon>Chroococcidiopsidales</taxon>
        <taxon>Chroococcidiopsidaceae</taxon>
        <taxon>Chroococcidiopsis</taxon>
    </lineage>
</organism>
<dbReference type="PANTHER" id="PTHR33375:SF7">
    <property type="entry name" value="CHROMOSOME 2-PARTITIONING PROTEIN PARB-RELATED"/>
    <property type="match status" value="1"/>
</dbReference>
<evidence type="ECO:0000256" key="1">
    <source>
        <dbReference type="ARBA" id="ARBA00006295"/>
    </source>
</evidence>
<dbReference type="InterPro" id="IPR003115">
    <property type="entry name" value="ParB_N"/>
</dbReference>
<keyword evidence="2" id="KW-0238">DNA-binding</keyword>
<evidence type="ECO:0000313" key="4">
    <source>
        <dbReference type="EMBL" id="RUT10542.1"/>
    </source>
</evidence>
<dbReference type="SMART" id="SM00470">
    <property type="entry name" value="ParB"/>
    <property type="match status" value="1"/>
</dbReference>
<evidence type="ECO:0000259" key="3">
    <source>
        <dbReference type="SMART" id="SM00470"/>
    </source>
</evidence>
<dbReference type="RefSeq" id="WP_106169303.1">
    <property type="nucleotide sequence ID" value="NZ_JAVKZF010000004.1"/>
</dbReference>
<name>A0AB37UG73_9CYAN</name>
<comment type="caution">
    <text evidence="4">The sequence shown here is derived from an EMBL/GenBank/DDBJ whole genome shotgun (WGS) entry which is preliminary data.</text>
</comment>
<dbReference type="InterPro" id="IPR004437">
    <property type="entry name" value="ParB/RepB/Spo0J"/>
</dbReference>
<dbReference type="SUPFAM" id="SSF110849">
    <property type="entry name" value="ParB/Sulfiredoxin"/>
    <property type="match status" value="1"/>
</dbReference>
<evidence type="ECO:0000256" key="2">
    <source>
        <dbReference type="ARBA" id="ARBA00023125"/>
    </source>
</evidence>
<dbReference type="PANTHER" id="PTHR33375">
    <property type="entry name" value="CHROMOSOME-PARTITIONING PROTEIN PARB-RELATED"/>
    <property type="match status" value="1"/>
</dbReference>
<keyword evidence="5" id="KW-1185">Reference proteome</keyword>
<dbReference type="EMBL" id="RSCK01000040">
    <property type="protein sequence ID" value="RUT10542.1"/>
    <property type="molecule type" value="Genomic_DNA"/>
</dbReference>
<evidence type="ECO:0000313" key="5">
    <source>
        <dbReference type="Proteomes" id="UP000282574"/>
    </source>
</evidence>
<dbReference type="Gene3D" id="1.10.10.2830">
    <property type="match status" value="1"/>
</dbReference>
<dbReference type="InterPro" id="IPR050336">
    <property type="entry name" value="Chromosome_partition/occlusion"/>
</dbReference>
<dbReference type="Gene3D" id="3.90.1530.30">
    <property type="match status" value="1"/>
</dbReference>
<accession>A0AB37UG73</accession>
<dbReference type="Pfam" id="PF17762">
    <property type="entry name" value="HTH_ParB"/>
    <property type="match status" value="1"/>
</dbReference>
<dbReference type="InterPro" id="IPR041468">
    <property type="entry name" value="HTH_ParB/Spo0J"/>
</dbReference>
<dbReference type="GO" id="GO:0007059">
    <property type="term" value="P:chromosome segregation"/>
    <property type="evidence" value="ECO:0007669"/>
    <property type="project" value="TreeGrafter"/>
</dbReference>
<protein>
    <submittedName>
        <fullName evidence="4">Chromosome partitioning protein ParB</fullName>
    </submittedName>
</protein>
<dbReference type="GO" id="GO:0005694">
    <property type="term" value="C:chromosome"/>
    <property type="evidence" value="ECO:0007669"/>
    <property type="project" value="TreeGrafter"/>
</dbReference>
<dbReference type="NCBIfam" id="TIGR00180">
    <property type="entry name" value="parB_part"/>
    <property type="match status" value="1"/>
</dbReference>
<feature type="domain" description="ParB-like N-terminal" evidence="3">
    <location>
        <begin position="48"/>
        <end position="138"/>
    </location>
</feature>
<dbReference type="SUPFAM" id="SSF109709">
    <property type="entry name" value="KorB DNA-binding domain-like"/>
    <property type="match status" value="1"/>
</dbReference>
<reference evidence="4 5" key="1">
    <citation type="journal article" date="2019" name="Genome Biol. Evol.">
        <title>Day and night: Metabolic profiles and evolutionary relationships of six axenic non-marine cyanobacteria.</title>
        <authorList>
            <person name="Will S.E."/>
            <person name="Henke P."/>
            <person name="Boedeker C."/>
            <person name="Huang S."/>
            <person name="Brinkmann H."/>
            <person name="Rohde M."/>
            <person name="Jarek M."/>
            <person name="Friedl T."/>
            <person name="Seufert S."/>
            <person name="Schumacher M."/>
            <person name="Overmann J."/>
            <person name="Neumann-Schaal M."/>
            <person name="Petersen J."/>
        </authorList>
    </citation>
    <scope>NUCLEOTIDE SEQUENCE [LARGE SCALE GENOMIC DNA]</scope>
    <source>
        <strain evidence="4 5">SAG 39.79</strain>
    </source>
</reference>
<gene>
    <name evidence="4" type="ORF">DSM107010_41090</name>
</gene>
<dbReference type="FunFam" id="3.90.1530.30:FF:000001">
    <property type="entry name" value="Chromosome partitioning protein ParB"/>
    <property type="match status" value="1"/>
</dbReference>
<dbReference type="InterPro" id="IPR036086">
    <property type="entry name" value="ParB/Sulfiredoxin_sf"/>
</dbReference>
<dbReference type="Proteomes" id="UP000282574">
    <property type="component" value="Unassembled WGS sequence"/>
</dbReference>
<comment type="similarity">
    <text evidence="1">Belongs to the ParB family.</text>
</comment>
<sequence>MAGLDRAGKTQSDIRVDKFRDILNFVPENLEENAANGERDEINLDGKHQIGLTEIYLPQQQPRRYFDPQALKELIASVKQHGILQPLLVRSLPSGKYELIAGERRYRAAKEAGLVKVPIIVRELSDETALQLALIENLQREDLNPVEETEGILQLLALKLKISLNQVASLLYRMHNEAKGKVTPNVMGSVSNQIVRETFEAIGLMDWESFVTNRLPLLNLPNDTLEALRQGRIAYTKAQAIARVKDEAQRQALLETAIAEDLSLSQIRERISSITIEQANSISNETSSLKSRMDAAYRLVKKSKIWADPRKQKRLEKLLSELEALASK</sequence>
<dbReference type="AlphaFoldDB" id="A0AB37UG73"/>
<dbReference type="Pfam" id="PF02195">
    <property type="entry name" value="ParB_N"/>
    <property type="match status" value="1"/>
</dbReference>